<gene>
    <name evidence="3" type="ORF">ZT3D7_G7693</name>
</gene>
<dbReference type="InterPro" id="IPR000626">
    <property type="entry name" value="Ubiquitin-like_dom"/>
</dbReference>
<keyword evidence="4" id="KW-1185">Reference proteome</keyword>
<reference evidence="3 4" key="1">
    <citation type="submission" date="2016-06" db="EMBL/GenBank/DDBJ databases">
        <authorList>
            <person name="Kjaerup R.B."/>
            <person name="Dalgaard T.S."/>
            <person name="Juul-Madsen H.R."/>
        </authorList>
    </citation>
    <scope>NUCLEOTIDE SEQUENCE [LARGE SCALE GENOMIC DNA]</scope>
</reference>
<dbReference type="AlphaFoldDB" id="A0A1X7RZ36"/>
<evidence type="ECO:0000313" key="4">
    <source>
        <dbReference type="Proteomes" id="UP000215127"/>
    </source>
</evidence>
<dbReference type="Gene3D" id="3.10.20.90">
    <property type="entry name" value="Phosphatidylinositol 3-kinase Catalytic Subunit, Chain A, domain 1"/>
    <property type="match status" value="1"/>
</dbReference>
<dbReference type="PANTHER" id="PTHR10666">
    <property type="entry name" value="UBIQUITIN"/>
    <property type="match status" value="1"/>
</dbReference>
<dbReference type="SUPFAM" id="SSF54236">
    <property type="entry name" value="Ubiquitin-like"/>
    <property type="match status" value="1"/>
</dbReference>
<organism evidence="3 4">
    <name type="scientific">Zymoseptoria tritici (strain ST99CH_3D7)</name>
    <dbReference type="NCBI Taxonomy" id="1276538"/>
    <lineage>
        <taxon>Eukaryota</taxon>
        <taxon>Fungi</taxon>
        <taxon>Dikarya</taxon>
        <taxon>Ascomycota</taxon>
        <taxon>Pezizomycotina</taxon>
        <taxon>Dothideomycetes</taxon>
        <taxon>Dothideomycetidae</taxon>
        <taxon>Mycosphaerellales</taxon>
        <taxon>Mycosphaerellaceae</taxon>
        <taxon>Zymoseptoria</taxon>
    </lineage>
</organism>
<dbReference type="InterPro" id="IPR050158">
    <property type="entry name" value="Ubiquitin_ubiquitin-like"/>
</dbReference>
<protein>
    <recommendedName>
        <fullName evidence="2">Ubiquitin-like domain-containing protein</fullName>
    </recommendedName>
</protein>
<evidence type="ECO:0000313" key="3">
    <source>
        <dbReference type="EMBL" id="SMQ52540.1"/>
    </source>
</evidence>
<dbReference type="SMART" id="SM00213">
    <property type="entry name" value="UBQ"/>
    <property type="match status" value="1"/>
</dbReference>
<evidence type="ECO:0000259" key="2">
    <source>
        <dbReference type="PROSITE" id="PS50053"/>
    </source>
</evidence>
<proteinExistence type="predicted"/>
<feature type="region of interest" description="Disordered" evidence="1">
    <location>
        <begin position="68"/>
        <end position="100"/>
    </location>
</feature>
<dbReference type="InterPro" id="IPR029071">
    <property type="entry name" value="Ubiquitin-like_domsf"/>
</dbReference>
<dbReference type="InterPro" id="IPR019956">
    <property type="entry name" value="Ubiquitin_dom"/>
</dbReference>
<evidence type="ECO:0000256" key="1">
    <source>
        <dbReference type="SAM" id="MobiDB-lite"/>
    </source>
</evidence>
<dbReference type="EMBL" id="LT853698">
    <property type="protein sequence ID" value="SMQ52540.1"/>
    <property type="molecule type" value="Genomic_DNA"/>
</dbReference>
<accession>A0A1X7RZ36</accession>
<feature type="domain" description="Ubiquitin-like" evidence="2">
    <location>
        <begin position="125"/>
        <end position="201"/>
    </location>
</feature>
<dbReference type="Pfam" id="PF00240">
    <property type="entry name" value="ubiquitin"/>
    <property type="match status" value="1"/>
</dbReference>
<dbReference type="PROSITE" id="PS50053">
    <property type="entry name" value="UBIQUITIN_2"/>
    <property type="match status" value="1"/>
</dbReference>
<sequence length="201" mass="22715">MERITITVSADLVQTIQTSSNNVPSNTMNAACATAVIDAVKARQVEQDEEDEEDDMDFTMQDGMDEMNARNLSDHGSEGVDPPASAPPNSGESFRGPLPPSRYIFGPRHDAVTHRYLTRGNIRSFQLFIETLTGRTLTFEVYPSMTIMQLLEQLNWRLGTPLAMMHRLIFAGKQLEGHRDLEWYNIQKECTLHMVLRLRGS</sequence>
<dbReference type="STRING" id="1276538.A0A1X7RZ36"/>
<name>A0A1X7RZ36_ZYMT9</name>
<dbReference type="Proteomes" id="UP000215127">
    <property type="component" value="Chromosome 7"/>
</dbReference>
<dbReference type="PRINTS" id="PR00348">
    <property type="entry name" value="UBIQUITIN"/>
</dbReference>